<keyword evidence="7" id="KW-1185">Reference proteome</keyword>
<dbReference type="CDD" id="cd03230">
    <property type="entry name" value="ABC_DR_subfamily_A"/>
    <property type="match status" value="1"/>
</dbReference>
<protein>
    <submittedName>
        <fullName evidence="6">ABC-2 type transport system ATP-binding protein</fullName>
    </submittedName>
</protein>
<evidence type="ECO:0000256" key="3">
    <source>
        <dbReference type="ARBA" id="ARBA00022741"/>
    </source>
</evidence>
<organism evidence="6 7">
    <name type="scientific">Thermoanaerobacter pentosaceus</name>
    <dbReference type="NCBI Taxonomy" id="694059"/>
    <lineage>
        <taxon>Bacteria</taxon>
        <taxon>Bacillati</taxon>
        <taxon>Bacillota</taxon>
        <taxon>Clostridia</taxon>
        <taxon>Thermoanaerobacterales</taxon>
        <taxon>Thermoanaerobacteraceae</taxon>
        <taxon>Thermoanaerobacter</taxon>
    </lineage>
</organism>
<name>A0ABT9M1C2_9THEO</name>
<proteinExistence type="inferred from homology"/>
<dbReference type="InterPro" id="IPR027417">
    <property type="entry name" value="P-loop_NTPase"/>
</dbReference>
<dbReference type="Proteomes" id="UP001223886">
    <property type="component" value="Unassembled WGS sequence"/>
</dbReference>
<dbReference type="PROSITE" id="PS00211">
    <property type="entry name" value="ABC_TRANSPORTER_1"/>
    <property type="match status" value="1"/>
</dbReference>
<reference evidence="6 7" key="1">
    <citation type="submission" date="2023-07" db="EMBL/GenBank/DDBJ databases">
        <title>Genomic Encyclopedia of Type Strains, Phase IV (KMG-IV): sequencing the most valuable type-strain genomes for metagenomic binning, comparative biology and taxonomic classification.</title>
        <authorList>
            <person name="Goeker M."/>
        </authorList>
    </citation>
    <scope>NUCLEOTIDE SEQUENCE [LARGE SCALE GENOMIC DNA]</scope>
    <source>
        <strain evidence="6 7">DSM 25963</strain>
    </source>
</reference>
<dbReference type="PANTHER" id="PTHR42711">
    <property type="entry name" value="ABC TRANSPORTER ATP-BINDING PROTEIN"/>
    <property type="match status" value="1"/>
</dbReference>
<keyword evidence="4 6" id="KW-0067">ATP-binding</keyword>
<feature type="domain" description="ABC transporter" evidence="5">
    <location>
        <begin position="1"/>
        <end position="211"/>
    </location>
</feature>
<evidence type="ECO:0000313" key="7">
    <source>
        <dbReference type="Proteomes" id="UP001223886"/>
    </source>
</evidence>
<comment type="similarity">
    <text evidence="1">Belongs to the ABC transporter superfamily.</text>
</comment>
<dbReference type="PANTHER" id="PTHR42711:SF5">
    <property type="entry name" value="ABC TRANSPORTER ATP-BINDING PROTEIN NATA"/>
    <property type="match status" value="1"/>
</dbReference>
<comment type="caution">
    <text evidence="6">The sequence shown here is derived from an EMBL/GenBank/DDBJ whole genome shotgun (WGS) entry which is preliminary data.</text>
</comment>
<dbReference type="PROSITE" id="PS50893">
    <property type="entry name" value="ABC_TRANSPORTER_2"/>
    <property type="match status" value="1"/>
</dbReference>
<accession>A0ABT9M1C2</accession>
<keyword evidence="2" id="KW-0813">Transport</keyword>
<dbReference type="Gene3D" id="3.40.50.300">
    <property type="entry name" value="P-loop containing nucleotide triphosphate hydrolases"/>
    <property type="match status" value="1"/>
</dbReference>
<dbReference type="EMBL" id="JAURUP010000002">
    <property type="protein sequence ID" value="MDP9749885.1"/>
    <property type="molecule type" value="Genomic_DNA"/>
</dbReference>
<dbReference type="SUPFAM" id="SSF52540">
    <property type="entry name" value="P-loop containing nucleoside triphosphate hydrolases"/>
    <property type="match status" value="1"/>
</dbReference>
<sequence>MPKNKIIGLIGPNGSGKTTFIKLLSGMILPDSGEILVDGLNVQKEFLAVKRIISIMPDTNRSLYWNLSGYKNIEYFAILKGLYNKRERNKIIEELISELNMESFVYKKVESYSKGMKQRLMFLIALLGSPKLLLLDEPLNGLDFENSLLIKDIILKFVKKGLSVIISSHDKYFLEEICDIKYIIKDKKLVIASPTNFVSKELRVYFKILDYAIGESLKKYCYEVIDNKKGIYSIQFKMNDYDFLYLAAEAVKNKKVEILSIVPKEDK</sequence>
<evidence type="ECO:0000313" key="6">
    <source>
        <dbReference type="EMBL" id="MDP9749885.1"/>
    </source>
</evidence>
<dbReference type="SMART" id="SM00382">
    <property type="entry name" value="AAA"/>
    <property type="match status" value="1"/>
</dbReference>
<evidence type="ECO:0000256" key="1">
    <source>
        <dbReference type="ARBA" id="ARBA00005417"/>
    </source>
</evidence>
<evidence type="ECO:0000259" key="5">
    <source>
        <dbReference type="PROSITE" id="PS50893"/>
    </source>
</evidence>
<dbReference type="InterPro" id="IPR003593">
    <property type="entry name" value="AAA+_ATPase"/>
</dbReference>
<gene>
    <name evidence="6" type="ORF">J2S24_000349</name>
</gene>
<dbReference type="Pfam" id="PF00005">
    <property type="entry name" value="ABC_tran"/>
    <property type="match status" value="1"/>
</dbReference>
<evidence type="ECO:0000256" key="4">
    <source>
        <dbReference type="ARBA" id="ARBA00022840"/>
    </source>
</evidence>
<evidence type="ECO:0000256" key="2">
    <source>
        <dbReference type="ARBA" id="ARBA00022448"/>
    </source>
</evidence>
<dbReference type="InterPro" id="IPR017871">
    <property type="entry name" value="ABC_transporter-like_CS"/>
</dbReference>
<keyword evidence="3" id="KW-0547">Nucleotide-binding</keyword>
<dbReference type="InterPro" id="IPR050763">
    <property type="entry name" value="ABC_transporter_ATP-binding"/>
</dbReference>
<dbReference type="InterPro" id="IPR003439">
    <property type="entry name" value="ABC_transporter-like_ATP-bd"/>
</dbReference>
<dbReference type="GO" id="GO:0005524">
    <property type="term" value="F:ATP binding"/>
    <property type="evidence" value="ECO:0007669"/>
    <property type="project" value="UniProtKB-KW"/>
</dbReference>